<name>A0A9W4QWG3_9GAMM</name>
<evidence type="ECO:0000313" key="1">
    <source>
        <dbReference type="EMBL" id="CAH9053213.1"/>
    </source>
</evidence>
<evidence type="ECO:0000313" key="3">
    <source>
        <dbReference type="Proteomes" id="UP001152467"/>
    </source>
</evidence>
<comment type="caution">
    <text evidence="2">The sequence shown here is derived from an EMBL/GenBank/DDBJ whole genome shotgun (WGS) entry which is preliminary data.</text>
</comment>
<reference evidence="2 4" key="1">
    <citation type="submission" date="2022-07" db="EMBL/GenBank/DDBJ databases">
        <authorList>
            <person name="Criscuolo A."/>
        </authorList>
    </citation>
    <scope>NUCLEOTIDE SEQUENCE</scope>
    <source>
        <strain evidence="4">CIP 111951</strain>
        <strain evidence="2">CIP111854</strain>
        <strain evidence="1">CIP111951</strain>
    </source>
</reference>
<accession>A0A9W4QWG3</accession>
<dbReference type="RefSeq" id="WP_261591972.1">
    <property type="nucleotide sequence ID" value="NZ_CAMAPC010000005.1"/>
</dbReference>
<dbReference type="AlphaFoldDB" id="A0A9W4QWG3"/>
<protein>
    <recommendedName>
        <fullName evidence="5">DUF2947 domain-containing protein</fullName>
    </recommendedName>
</protein>
<dbReference type="Pfam" id="PF11163">
    <property type="entry name" value="DUF2947"/>
    <property type="match status" value="1"/>
</dbReference>
<dbReference type="InterPro" id="IPR021334">
    <property type="entry name" value="DUF2947"/>
</dbReference>
<dbReference type="EMBL" id="CAMAPC010000005">
    <property type="protein sequence ID" value="CAH9056311.1"/>
    <property type="molecule type" value="Genomic_DNA"/>
</dbReference>
<keyword evidence="3" id="KW-1185">Reference proteome</keyword>
<evidence type="ECO:0000313" key="2">
    <source>
        <dbReference type="EMBL" id="CAH9056311.1"/>
    </source>
</evidence>
<evidence type="ECO:0000313" key="4">
    <source>
        <dbReference type="Proteomes" id="UP001152485"/>
    </source>
</evidence>
<dbReference type="Proteomes" id="UP001152485">
    <property type="component" value="Unassembled WGS sequence"/>
</dbReference>
<dbReference type="Proteomes" id="UP001152467">
    <property type="component" value="Unassembled WGS sequence"/>
</dbReference>
<evidence type="ECO:0008006" key="5">
    <source>
        <dbReference type="Google" id="ProtNLM"/>
    </source>
</evidence>
<sequence length="159" mass="18531">MNYISIEEFKKAWVFKHKDLPIDDVDLNAIKLMSAERAAVLWTTMVSREKDHPDFFTQSEWAGDESTWSDSFNWEQPWEAGEPALPQTLCTFLEWEDNTTVYFCLSRKYVFETSFGVFKRCWQNFMFLADGSLLLGKKRQGVIQFLESGHAKLGLRPKG</sequence>
<dbReference type="EMBL" id="CAMAPD010000003">
    <property type="protein sequence ID" value="CAH9053213.1"/>
    <property type="molecule type" value="Genomic_DNA"/>
</dbReference>
<proteinExistence type="predicted"/>
<organism evidence="2 3">
    <name type="scientific">Pseudoalteromonas holothuriae</name>
    <dbReference type="NCBI Taxonomy" id="2963714"/>
    <lineage>
        <taxon>Bacteria</taxon>
        <taxon>Pseudomonadati</taxon>
        <taxon>Pseudomonadota</taxon>
        <taxon>Gammaproteobacteria</taxon>
        <taxon>Alteromonadales</taxon>
        <taxon>Pseudoalteromonadaceae</taxon>
        <taxon>Pseudoalteromonas</taxon>
    </lineage>
</organism>
<gene>
    <name evidence="2" type="ORF">PSECIP111854_01767</name>
    <name evidence="1" type="ORF">PSECIP111951_00776</name>
</gene>